<dbReference type="PANTHER" id="PTHR15036:SF85">
    <property type="entry name" value="SP2353, ISOFORM A"/>
    <property type="match status" value="1"/>
</dbReference>
<name>A0AAV4N930_CAEEX</name>
<sequence>MQFTEGIKGMRLKKSRENYITITFRTTHDRGLLLWMNKGLNTGGDYIAIAVEKGYLTLSFNLGKEPVPLVLKSHHKVHDNKWHTVIVQRNKRLAHLLVDDNPLSQVHQNQEQLNSIQMEFCGLVVLQPCPRDFRSLLPWIPRLHFIHNHR</sequence>
<dbReference type="Pfam" id="PF02210">
    <property type="entry name" value="Laminin_G_2"/>
    <property type="match status" value="1"/>
</dbReference>
<comment type="caution">
    <text evidence="1">Lacks conserved residue(s) required for the propagation of feature annotation.</text>
</comment>
<comment type="caution">
    <text evidence="3">The sequence shown here is derived from an EMBL/GenBank/DDBJ whole genome shotgun (WGS) entry which is preliminary data.</text>
</comment>
<evidence type="ECO:0000313" key="3">
    <source>
        <dbReference type="EMBL" id="GIX80201.1"/>
    </source>
</evidence>
<dbReference type="GO" id="GO:0016020">
    <property type="term" value="C:membrane"/>
    <property type="evidence" value="ECO:0007669"/>
    <property type="project" value="UniProtKB-SubCell"/>
</dbReference>
<dbReference type="SUPFAM" id="SSF49899">
    <property type="entry name" value="Concanavalin A-like lectins/glucanases"/>
    <property type="match status" value="1"/>
</dbReference>
<dbReference type="SMART" id="SM00282">
    <property type="entry name" value="LamG"/>
    <property type="match status" value="1"/>
</dbReference>
<dbReference type="PROSITE" id="PS50025">
    <property type="entry name" value="LAM_G_DOMAIN"/>
    <property type="match status" value="1"/>
</dbReference>
<dbReference type="InterPro" id="IPR001791">
    <property type="entry name" value="Laminin_G"/>
</dbReference>
<protein>
    <recommendedName>
        <fullName evidence="2">Laminin G domain-containing protein</fullName>
    </recommendedName>
</protein>
<proteinExistence type="predicted"/>
<dbReference type="CDD" id="cd00110">
    <property type="entry name" value="LamG"/>
    <property type="match status" value="1"/>
</dbReference>
<reference evidence="3 4" key="1">
    <citation type="submission" date="2021-06" db="EMBL/GenBank/DDBJ databases">
        <title>Caerostris extrusa draft genome.</title>
        <authorList>
            <person name="Kono N."/>
            <person name="Arakawa K."/>
        </authorList>
    </citation>
    <scope>NUCLEOTIDE SEQUENCE [LARGE SCALE GENOMIC DNA]</scope>
</reference>
<dbReference type="EMBL" id="BPLR01003007">
    <property type="protein sequence ID" value="GIX80201.1"/>
    <property type="molecule type" value="Genomic_DNA"/>
</dbReference>
<evidence type="ECO:0000259" key="2">
    <source>
        <dbReference type="PROSITE" id="PS50025"/>
    </source>
</evidence>
<feature type="domain" description="Laminin G" evidence="2">
    <location>
        <begin position="1"/>
        <end position="150"/>
    </location>
</feature>
<evidence type="ECO:0000256" key="1">
    <source>
        <dbReference type="PROSITE-ProRule" id="PRU00122"/>
    </source>
</evidence>
<dbReference type="InterPro" id="IPR013320">
    <property type="entry name" value="ConA-like_dom_sf"/>
</dbReference>
<dbReference type="InterPro" id="IPR050372">
    <property type="entry name" value="Neurexin-related_CASP"/>
</dbReference>
<keyword evidence="4" id="KW-1185">Reference proteome</keyword>
<dbReference type="AlphaFoldDB" id="A0AAV4N930"/>
<evidence type="ECO:0000313" key="4">
    <source>
        <dbReference type="Proteomes" id="UP001054945"/>
    </source>
</evidence>
<dbReference type="Gene3D" id="2.60.120.200">
    <property type="match status" value="1"/>
</dbReference>
<accession>A0AAV4N930</accession>
<dbReference type="Proteomes" id="UP001054945">
    <property type="component" value="Unassembled WGS sequence"/>
</dbReference>
<organism evidence="3 4">
    <name type="scientific">Caerostris extrusa</name>
    <name type="common">Bark spider</name>
    <name type="synonym">Caerostris bankana</name>
    <dbReference type="NCBI Taxonomy" id="172846"/>
    <lineage>
        <taxon>Eukaryota</taxon>
        <taxon>Metazoa</taxon>
        <taxon>Ecdysozoa</taxon>
        <taxon>Arthropoda</taxon>
        <taxon>Chelicerata</taxon>
        <taxon>Arachnida</taxon>
        <taxon>Araneae</taxon>
        <taxon>Araneomorphae</taxon>
        <taxon>Entelegynae</taxon>
        <taxon>Araneoidea</taxon>
        <taxon>Araneidae</taxon>
        <taxon>Caerostris</taxon>
    </lineage>
</organism>
<dbReference type="PANTHER" id="PTHR15036">
    <property type="entry name" value="PIKACHURIN-LIKE PROTEIN"/>
    <property type="match status" value="1"/>
</dbReference>
<gene>
    <name evidence="3" type="ORF">CEXT_135871</name>
</gene>